<dbReference type="RefSeq" id="WP_092869451.1">
    <property type="nucleotide sequence ID" value="NZ_FPCH01000004.1"/>
</dbReference>
<keyword evidence="2" id="KW-1185">Reference proteome</keyword>
<dbReference type="Gene3D" id="3.90.1530.10">
    <property type="entry name" value="Conserved hypothetical protein from pyrococcus furiosus pfu- 392566-001, ParB domain"/>
    <property type="match status" value="1"/>
</dbReference>
<dbReference type="InterPro" id="IPR014956">
    <property type="entry name" value="ParBc_2"/>
</dbReference>
<accession>A0A1I7NUY7</accession>
<protein>
    <recommendedName>
        <fullName evidence="3">Chromosome partitioning protein ParB</fullName>
    </recommendedName>
</protein>
<dbReference type="OrthoDB" id="552416at2"/>
<dbReference type="PIRSF" id="PIRSF029669">
    <property type="entry name" value="UCP029669"/>
    <property type="match status" value="1"/>
</dbReference>
<dbReference type="InterPro" id="IPR016932">
    <property type="entry name" value="UCP029669"/>
</dbReference>
<evidence type="ECO:0008006" key="3">
    <source>
        <dbReference type="Google" id="ProtNLM"/>
    </source>
</evidence>
<proteinExistence type="predicted"/>
<dbReference type="AlphaFoldDB" id="A0A1I7NUY7"/>
<gene>
    <name evidence="1" type="ORF">SAMN04488557_3693</name>
</gene>
<sequence length="232" mass="26779">MPPLDVWFEPASDLRLAQGFQLQLPRSHVPTRKSKLTRVSIEDLRPTQMAVGMRAVAAKREKVERRARSRRKLKCFLEERPIPAVLGPGEDFFIIDHHHLSLALLKSDVEEAWVDVVADFSQLPRKRFLRQMTTLGLLHPYDAHGQPVCPSKLPETLKQLRADPYRDLAWSVRKAGGFAKSGKPYEEFRWADFFRARIPRATVRRDFEYAHSHAMRLSASREAVRMPGYIGR</sequence>
<organism evidence="1 2">
    <name type="scientific">Hyphomicrobium facile</name>
    <dbReference type="NCBI Taxonomy" id="51670"/>
    <lineage>
        <taxon>Bacteria</taxon>
        <taxon>Pseudomonadati</taxon>
        <taxon>Pseudomonadota</taxon>
        <taxon>Alphaproteobacteria</taxon>
        <taxon>Hyphomicrobiales</taxon>
        <taxon>Hyphomicrobiaceae</taxon>
        <taxon>Hyphomicrobium</taxon>
    </lineage>
</organism>
<dbReference type="Gene3D" id="1.10.8.10">
    <property type="entry name" value="DNA helicase RuvA subunit, C-terminal domain"/>
    <property type="match status" value="1"/>
</dbReference>
<dbReference type="SUPFAM" id="SSF110849">
    <property type="entry name" value="ParB/Sulfiredoxin"/>
    <property type="match status" value="1"/>
</dbReference>
<reference evidence="2" key="1">
    <citation type="submission" date="2016-10" db="EMBL/GenBank/DDBJ databases">
        <authorList>
            <person name="Varghese N."/>
            <person name="Submissions S."/>
        </authorList>
    </citation>
    <scope>NUCLEOTIDE SEQUENCE [LARGE SCALE GENOMIC DNA]</scope>
    <source>
        <strain evidence="2">DSM 1565</strain>
    </source>
</reference>
<dbReference type="CDD" id="cd16390">
    <property type="entry name" value="ParB_N_Srx_like"/>
    <property type="match status" value="1"/>
</dbReference>
<name>A0A1I7NUY7_9HYPH</name>
<dbReference type="EMBL" id="FPCH01000004">
    <property type="protein sequence ID" value="SFV38486.1"/>
    <property type="molecule type" value="Genomic_DNA"/>
</dbReference>
<dbReference type="InterPro" id="IPR036086">
    <property type="entry name" value="ParB/Sulfiredoxin_sf"/>
</dbReference>
<dbReference type="Proteomes" id="UP000199423">
    <property type="component" value="Unassembled WGS sequence"/>
</dbReference>
<dbReference type="STRING" id="51670.SAMN04488557_3693"/>
<evidence type="ECO:0000313" key="2">
    <source>
        <dbReference type="Proteomes" id="UP000199423"/>
    </source>
</evidence>
<evidence type="ECO:0000313" key="1">
    <source>
        <dbReference type="EMBL" id="SFV38486.1"/>
    </source>
</evidence>
<dbReference type="Pfam" id="PF08857">
    <property type="entry name" value="ParBc_2"/>
    <property type="match status" value="1"/>
</dbReference>